<feature type="transmembrane region" description="Helical" evidence="1">
    <location>
        <begin position="129"/>
        <end position="151"/>
    </location>
</feature>
<evidence type="ECO:0000256" key="1">
    <source>
        <dbReference type="SAM" id="Phobius"/>
    </source>
</evidence>
<reference evidence="3" key="1">
    <citation type="journal article" date="2017" name="Nat. Ecol. Evol.">
        <title>Genome expansion and lineage-specific genetic innovations in the forest pathogenic fungi Armillaria.</title>
        <authorList>
            <person name="Sipos G."/>
            <person name="Prasanna A.N."/>
            <person name="Walter M.C."/>
            <person name="O'Connor E."/>
            <person name="Balint B."/>
            <person name="Krizsan K."/>
            <person name="Kiss B."/>
            <person name="Hess J."/>
            <person name="Varga T."/>
            <person name="Slot J."/>
            <person name="Riley R."/>
            <person name="Boka B."/>
            <person name="Rigling D."/>
            <person name="Barry K."/>
            <person name="Lee J."/>
            <person name="Mihaltcheva S."/>
            <person name="LaButti K."/>
            <person name="Lipzen A."/>
            <person name="Waldron R."/>
            <person name="Moloney N.M."/>
            <person name="Sperisen C."/>
            <person name="Kredics L."/>
            <person name="Vagvoelgyi C."/>
            <person name="Patrignani A."/>
            <person name="Fitzpatrick D."/>
            <person name="Nagy I."/>
            <person name="Doyle S."/>
            <person name="Anderson J.B."/>
            <person name="Grigoriev I.V."/>
            <person name="Gueldener U."/>
            <person name="Muensterkoetter M."/>
            <person name="Nagy L.G."/>
        </authorList>
    </citation>
    <scope>NUCLEOTIDE SEQUENCE [LARGE SCALE GENOMIC DNA]</scope>
    <source>
        <strain evidence="3">C18/9</strain>
    </source>
</reference>
<feature type="transmembrane region" description="Helical" evidence="1">
    <location>
        <begin position="96"/>
        <end position="117"/>
    </location>
</feature>
<keyword evidence="1" id="KW-0472">Membrane</keyword>
<name>A0A284QMQ4_ARMOS</name>
<keyword evidence="1" id="KW-0812">Transmembrane</keyword>
<dbReference type="AlphaFoldDB" id="A0A284QMQ4"/>
<evidence type="ECO:0008006" key="4">
    <source>
        <dbReference type="Google" id="ProtNLM"/>
    </source>
</evidence>
<feature type="transmembrane region" description="Helical" evidence="1">
    <location>
        <begin position="66"/>
        <end position="84"/>
    </location>
</feature>
<keyword evidence="1" id="KW-1133">Transmembrane helix</keyword>
<sequence>MSNTGAELTDPFPLLESVDPTLASDSDKVSLCLYAATLGGYLWDIAVNLENEYQLLFKHRIRYPTVIYYMSRVFTLAYILINFAGRVANIPNCGAAQLALGICNVLSQTFTSFLFFLRVTAVWHKNRYIFFFFTILWFGVIAGAITVPVGIRGAHIGTTQQCINIRVPDYDQLSAIMPLIFDSCTFVAITYRILLYYCVEETARGRLRAFFGRGVPIVSRSLLLSGQQYYLVAVCGNVVCLILVLVPGLPTVYRAMCTIPILAIINAMACIVFRKIKFGLIPPDGVMAQLSTFHATSGPAGTTSMHRSIPIHCQPIHADNGSPTLGAEYQEAKSAGTGLQPLEVRMMQETARDNVDFPAKSSPL</sequence>
<dbReference type="OMA" id="VHESHIS"/>
<dbReference type="STRING" id="47428.A0A284QMQ4"/>
<dbReference type="Proteomes" id="UP000219338">
    <property type="component" value="Unassembled WGS sequence"/>
</dbReference>
<gene>
    <name evidence="2" type="ORF">ARMOST_00989</name>
</gene>
<organism evidence="2 3">
    <name type="scientific">Armillaria ostoyae</name>
    <name type="common">Armillaria root rot fungus</name>
    <dbReference type="NCBI Taxonomy" id="47428"/>
    <lineage>
        <taxon>Eukaryota</taxon>
        <taxon>Fungi</taxon>
        <taxon>Dikarya</taxon>
        <taxon>Basidiomycota</taxon>
        <taxon>Agaricomycotina</taxon>
        <taxon>Agaricomycetes</taxon>
        <taxon>Agaricomycetidae</taxon>
        <taxon>Agaricales</taxon>
        <taxon>Marasmiineae</taxon>
        <taxon>Physalacriaceae</taxon>
        <taxon>Armillaria</taxon>
    </lineage>
</organism>
<accession>A0A284QMQ4</accession>
<feature type="transmembrane region" description="Helical" evidence="1">
    <location>
        <begin position="176"/>
        <end position="199"/>
    </location>
</feature>
<feature type="transmembrane region" description="Helical" evidence="1">
    <location>
        <begin position="229"/>
        <end position="246"/>
    </location>
</feature>
<keyword evidence="3" id="KW-1185">Reference proteome</keyword>
<evidence type="ECO:0000313" key="3">
    <source>
        <dbReference type="Proteomes" id="UP000219338"/>
    </source>
</evidence>
<feature type="transmembrane region" description="Helical" evidence="1">
    <location>
        <begin position="252"/>
        <end position="273"/>
    </location>
</feature>
<dbReference type="OrthoDB" id="3038990at2759"/>
<dbReference type="EMBL" id="FUEG01000001">
    <property type="protein sequence ID" value="SJK97736.1"/>
    <property type="molecule type" value="Genomic_DNA"/>
</dbReference>
<evidence type="ECO:0000313" key="2">
    <source>
        <dbReference type="EMBL" id="SJK97736.1"/>
    </source>
</evidence>
<proteinExistence type="predicted"/>
<protein>
    <recommendedName>
        <fullName evidence="4">Transmembrane protein</fullName>
    </recommendedName>
</protein>